<comment type="caution">
    <text evidence="5">The sequence shown here is derived from an EMBL/GenBank/DDBJ whole genome shotgun (WGS) entry which is preliminary data.</text>
</comment>
<keyword evidence="5" id="KW-0436">Ligase</keyword>
<dbReference type="PANTHER" id="PTHR23407:SF1">
    <property type="entry name" value="5-FORMYLTETRAHYDROFOLATE CYCLO-LIGASE"/>
    <property type="match status" value="1"/>
</dbReference>
<dbReference type="PANTHER" id="PTHR23407">
    <property type="entry name" value="ATPASE INHIBITOR/5-FORMYLTETRAHYDROFOLATE CYCLO-LIGASE"/>
    <property type="match status" value="1"/>
</dbReference>
<dbReference type="SUPFAM" id="SSF100950">
    <property type="entry name" value="NagB/RpiA/CoA transferase-like"/>
    <property type="match status" value="1"/>
</dbReference>
<keyword evidence="2 4" id="KW-0547">Nucleotide-binding</keyword>
<organism evidence="5 6">
    <name type="scientific">Bacillus salitolerans</name>
    <dbReference type="NCBI Taxonomy" id="1437434"/>
    <lineage>
        <taxon>Bacteria</taxon>
        <taxon>Bacillati</taxon>
        <taxon>Bacillota</taxon>
        <taxon>Bacilli</taxon>
        <taxon>Bacillales</taxon>
        <taxon>Bacillaceae</taxon>
        <taxon>Bacillus</taxon>
    </lineage>
</organism>
<dbReference type="EMBL" id="JBHUEM010000009">
    <property type="protein sequence ID" value="MFD1736547.1"/>
    <property type="molecule type" value="Genomic_DNA"/>
</dbReference>
<dbReference type="Pfam" id="PF01812">
    <property type="entry name" value="5-FTHF_cyc-lig"/>
    <property type="match status" value="1"/>
</dbReference>
<dbReference type="InterPro" id="IPR002698">
    <property type="entry name" value="FTHF_cligase"/>
</dbReference>
<dbReference type="InterPro" id="IPR037171">
    <property type="entry name" value="NagB/RpiA_transferase-like"/>
</dbReference>
<reference evidence="6" key="1">
    <citation type="journal article" date="2019" name="Int. J. Syst. Evol. Microbiol.">
        <title>The Global Catalogue of Microorganisms (GCM) 10K type strain sequencing project: providing services to taxonomists for standard genome sequencing and annotation.</title>
        <authorList>
            <consortium name="The Broad Institute Genomics Platform"/>
            <consortium name="The Broad Institute Genome Sequencing Center for Infectious Disease"/>
            <person name="Wu L."/>
            <person name="Ma J."/>
        </authorList>
    </citation>
    <scope>NUCLEOTIDE SEQUENCE [LARGE SCALE GENOMIC DNA]</scope>
    <source>
        <strain evidence="6">CCUG 49339</strain>
    </source>
</reference>
<evidence type="ECO:0000256" key="4">
    <source>
        <dbReference type="RuleBase" id="RU361279"/>
    </source>
</evidence>
<dbReference type="InterPro" id="IPR024185">
    <property type="entry name" value="FTHF_cligase-like_sf"/>
</dbReference>
<comment type="catalytic activity">
    <reaction evidence="4">
        <text>(6S)-5-formyl-5,6,7,8-tetrahydrofolate + ATP = (6R)-5,10-methenyltetrahydrofolate + ADP + phosphate</text>
        <dbReference type="Rhea" id="RHEA:10488"/>
        <dbReference type="ChEBI" id="CHEBI:30616"/>
        <dbReference type="ChEBI" id="CHEBI:43474"/>
        <dbReference type="ChEBI" id="CHEBI:57455"/>
        <dbReference type="ChEBI" id="CHEBI:57457"/>
        <dbReference type="ChEBI" id="CHEBI:456216"/>
        <dbReference type="EC" id="6.3.3.2"/>
    </reaction>
</comment>
<keyword evidence="3 4" id="KW-0067">ATP-binding</keyword>
<evidence type="ECO:0000256" key="1">
    <source>
        <dbReference type="ARBA" id="ARBA00010638"/>
    </source>
</evidence>
<evidence type="ECO:0000256" key="3">
    <source>
        <dbReference type="ARBA" id="ARBA00022840"/>
    </source>
</evidence>
<protein>
    <recommendedName>
        <fullName evidence="4">5-formyltetrahydrofolate cyclo-ligase</fullName>
        <ecNumber evidence="4">6.3.3.2</ecNumber>
    </recommendedName>
</protein>
<comment type="cofactor">
    <cofactor evidence="4">
        <name>Mg(2+)</name>
        <dbReference type="ChEBI" id="CHEBI:18420"/>
    </cofactor>
</comment>
<dbReference type="GO" id="GO:0030272">
    <property type="term" value="F:5-formyltetrahydrofolate cyclo-ligase activity"/>
    <property type="evidence" value="ECO:0007669"/>
    <property type="project" value="UniProtKB-EC"/>
</dbReference>
<dbReference type="Gene3D" id="3.40.50.10420">
    <property type="entry name" value="NagB/RpiA/CoA transferase-like"/>
    <property type="match status" value="1"/>
</dbReference>
<gene>
    <name evidence="5" type="ORF">ACFSCX_08210</name>
</gene>
<comment type="similarity">
    <text evidence="1 4">Belongs to the 5-formyltetrahydrofolate cyclo-ligase family.</text>
</comment>
<proteinExistence type="inferred from homology"/>
<dbReference type="EC" id="6.3.3.2" evidence="4"/>
<evidence type="ECO:0000313" key="5">
    <source>
        <dbReference type="EMBL" id="MFD1736547.1"/>
    </source>
</evidence>
<evidence type="ECO:0000256" key="2">
    <source>
        <dbReference type="ARBA" id="ARBA00022741"/>
    </source>
</evidence>
<dbReference type="RefSeq" id="WP_377927709.1">
    <property type="nucleotide sequence ID" value="NZ_JBHUEM010000009.1"/>
</dbReference>
<dbReference type="Proteomes" id="UP001597214">
    <property type="component" value="Unassembled WGS sequence"/>
</dbReference>
<keyword evidence="4" id="KW-0460">Magnesium</keyword>
<dbReference type="PIRSF" id="PIRSF006806">
    <property type="entry name" value="FTHF_cligase"/>
    <property type="match status" value="1"/>
</dbReference>
<accession>A0ABW4LN09</accession>
<sequence length="189" mass="22159">MPSKKEIRKQMIQSLNQVSDEDISNWTKKIHQTLFQNKTWVESQIIGVTLSRGREVETRLIIEQAWKLGKKVAIPKCYPEQKQMVFYQIDDFNSLEEVYFGLKEPIPARTNEIVKDQINLLIVPGVCFTIDGYRIGYGGGYYDRFLENFNAETLSLLFECQLVDDLPREQHDIAVRQLLTEKRTIFCYE</sequence>
<keyword evidence="4" id="KW-0479">Metal-binding</keyword>
<name>A0ABW4LN09_9BACI</name>
<dbReference type="NCBIfam" id="TIGR02727">
    <property type="entry name" value="MTHFS_bact"/>
    <property type="match status" value="1"/>
</dbReference>
<evidence type="ECO:0000313" key="6">
    <source>
        <dbReference type="Proteomes" id="UP001597214"/>
    </source>
</evidence>
<keyword evidence="6" id="KW-1185">Reference proteome</keyword>